<feature type="coiled-coil region" evidence="4">
    <location>
        <begin position="392"/>
        <end position="426"/>
    </location>
</feature>
<feature type="coiled-coil region" evidence="4">
    <location>
        <begin position="238"/>
        <end position="321"/>
    </location>
</feature>
<evidence type="ECO:0000256" key="2">
    <source>
        <dbReference type="ARBA" id="ARBA00022540"/>
    </source>
</evidence>
<evidence type="ECO:0000259" key="5">
    <source>
        <dbReference type="SMART" id="SM00543"/>
    </source>
</evidence>
<dbReference type="Pfam" id="PF02854">
    <property type="entry name" value="MIF4G"/>
    <property type="match status" value="1"/>
</dbReference>
<dbReference type="InterPro" id="IPR016024">
    <property type="entry name" value="ARM-type_fold"/>
</dbReference>
<evidence type="ECO:0000256" key="3">
    <source>
        <dbReference type="ARBA" id="ARBA00022917"/>
    </source>
</evidence>
<evidence type="ECO:0000313" key="7">
    <source>
        <dbReference type="Proteomes" id="UP000467841"/>
    </source>
</evidence>
<comment type="caution">
    <text evidence="6">The sequence shown here is derived from an EMBL/GenBank/DDBJ whole genome shotgun (WGS) entry which is preliminary data.</text>
</comment>
<organism evidence="6 7">
    <name type="scientific">Microthlaspi erraticum</name>
    <dbReference type="NCBI Taxonomy" id="1685480"/>
    <lineage>
        <taxon>Eukaryota</taxon>
        <taxon>Viridiplantae</taxon>
        <taxon>Streptophyta</taxon>
        <taxon>Embryophyta</taxon>
        <taxon>Tracheophyta</taxon>
        <taxon>Spermatophyta</taxon>
        <taxon>Magnoliopsida</taxon>
        <taxon>eudicotyledons</taxon>
        <taxon>Gunneridae</taxon>
        <taxon>Pentapetalae</taxon>
        <taxon>rosids</taxon>
        <taxon>malvids</taxon>
        <taxon>Brassicales</taxon>
        <taxon>Brassicaceae</taxon>
        <taxon>Coluteocarpeae</taxon>
        <taxon>Microthlaspi</taxon>
    </lineage>
</organism>
<dbReference type="GO" id="GO:0003743">
    <property type="term" value="F:translation initiation factor activity"/>
    <property type="evidence" value="ECO:0007669"/>
    <property type="project" value="UniProtKB-KW"/>
</dbReference>
<dbReference type="AlphaFoldDB" id="A0A6D2IBN2"/>
<dbReference type="Proteomes" id="UP000467841">
    <property type="component" value="Unassembled WGS sequence"/>
</dbReference>
<dbReference type="Gene3D" id="1.25.40.180">
    <property type="match status" value="1"/>
</dbReference>
<dbReference type="PANTHER" id="PTHR23253">
    <property type="entry name" value="EUKARYOTIC TRANSLATION INITIATION FACTOR 4 GAMMA"/>
    <property type="match status" value="1"/>
</dbReference>
<sequence length="446" mass="52324">MDSLLPSRLSLIDMNSQPPPSYLSEEKRVLDKSKSLLNWLTQRNFDKIKNEIARTITSSPSPFVIKSLVCCILDMAMVDNAYVLFSRLCVELFNEIPPFRSDESSQITTFERLFLCKCRLELEHSSPNTERPPLVFVEESECWRFIKTVRVLAEIFKNNMVNETTRQSIVQVLMNPITPPERNTDAMHFFLTSIGKLSDFQFSDPSFKQQLLQSSWAVELESNYNEEVKLRKEAQVALVRETEENELMKRLLESYKEEQGQLQLQAQTLEHKHQQELRLRKETEYALAMERERMEKAELQLETFENEYEKMRSKAKEFESKHDVELSLRKDTETALCEEKKVLEETKQQLEACKPEQEKLNSQVRTWQDKYEQESSLRKEAEDALSRGIHELEIVKGILESYEREADAMRQERDNALKSVQELTLKQTEEREPLQSFICPITQASL</sequence>
<proteinExistence type="inferred from homology"/>
<evidence type="ECO:0000256" key="1">
    <source>
        <dbReference type="ARBA" id="ARBA00005775"/>
    </source>
</evidence>
<keyword evidence="4" id="KW-0175">Coiled coil</keyword>
<dbReference type="InterPro" id="IPR003890">
    <property type="entry name" value="MIF4G-like_typ-3"/>
</dbReference>
<evidence type="ECO:0000313" key="6">
    <source>
        <dbReference type="EMBL" id="CAA7027410.1"/>
    </source>
</evidence>
<keyword evidence="3" id="KW-0648">Protein biosynthesis</keyword>
<name>A0A6D2IBN2_9BRAS</name>
<dbReference type="SMART" id="SM00543">
    <property type="entry name" value="MIF4G"/>
    <property type="match status" value="1"/>
</dbReference>
<feature type="domain" description="MIF4G" evidence="5">
    <location>
        <begin position="30"/>
        <end position="246"/>
    </location>
</feature>
<dbReference type="SUPFAM" id="SSF48371">
    <property type="entry name" value="ARM repeat"/>
    <property type="match status" value="1"/>
</dbReference>
<reference evidence="6" key="1">
    <citation type="submission" date="2020-01" db="EMBL/GenBank/DDBJ databases">
        <authorList>
            <person name="Mishra B."/>
        </authorList>
    </citation>
    <scope>NUCLEOTIDE SEQUENCE [LARGE SCALE GENOMIC DNA]</scope>
</reference>
<keyword evidence="2" id="KW-0396">Initiation factor</keyword>
<dbReference type="GO" id="GO:0016281">
    <property type="term" value="C:eukaryotic translation initiation factor 4F complex"/>
    <property type="evidence" value="ECO:0007669"/>
    <property type="project" value="TreeGrafter"/>
</dbReference>
<accession>A0A6D2IBN2</accession>
<evidence type="ECO:0000256" key="4">
    <source>
        <dbReference type="SAM" id="Coils"/>
    </source>
</evidence>
<dbReference type="OrthoDB" id="10064100at2759"/>
<dbReference type="GO" id="GO:0003729">
    <property type="term" value="F:mRNA binding"/>
    <property type="evidence" value="ECO:0007669"/>
    <property type="project" value="TreeGrafter"/>
</dbReference>
<protein>
    <recommendedName>
        <fullName evidence="5">MIF4G domain-containing protein</fullName>
    </recommendedName>
</protein>
<keyword evidence="7" id="KW-1185">Reference proteome</keyword>
<dbReference type="PANTHER" id="PTHR23253:SF9">
    <property type="entry name" value="EUKARYOTIC TRANSLATION INITIATION FACTOR 4 GAMMA 2"/>
    <property type="match status" value="1"/>
</dbReference>
<dbReference type="EMBL" id="CACVBM020001055">
    <property type="protein sequence ID" value="CAA7027410.1"/>
    <property type="molecule type" value="Genomic_DNA"/>
</dbReference>
<comment type="similarity">
    <text evidence="1">Belongs to the eukaryotic initiation factor 4G family.</text>
</comment>
<gene>
    <name evidence="6" type="ORF">MERR_LOCUS14645</name>
</gene>